<dbReference type="InterPro" id="IPR005475">
    <property type="entry name" value="Transketolase-like_Pyr-bd"/>
</dbReference>
<evidence type="ECO:0000313" key="5">
    <source>
        <dbReference type="EMBL" id="MEZ7195959.1"/>
    </source>
</evidence>
<evidence type="ECO:0000256" key="3">
    <source>
        <dbReference type="ARBA" id="ARBA00023052"/>
    </source>
</evidence>
<dbReference type="SUPFAM" id="SSF52518">
    <property type="entry name" value="Thiamin diphosphate-binding fold (THDP-binding)"/>
    <property type="match status" value="1"/>
</dbReference>
<reference evidence="5 6" key="1">
    <citation type="submission" date="2024-08" db="EMBL/GenBank/DDBJ databases">
        <title>Sulfate-reducing bacteria isolated from formation water of the oil field in Kazakhstan and description of Pseudodesulfovibrio sp.</title>
        <authorList>
            <person name="Bidzhieva S.K."/>
            <person name="Tourova T.P."/>
            <person name="Grouzdev D.S."/>
            <person name="Beletsky A.V."/>
            <person name="Sokolova D.S."/>
            <person name="Samigullina S.R."/>
            <person name="Poltaraus A.B."/>
            <person name="Avtukh A.N."/>
            <person name="Tereshina V.M."/>
            <person name="Zhaparov N.S."/>
            <person name="Mardanov A.V."/>
            <person name="Nazina T.N."/>
        </authorList>
    </citation>
    <scope>NUCLEOTIDE SEQUENCE [LARGE SCALE GENOMIC DNA]</scope>
    <source>
        <strain evidence="5 6">9FUS</strain>
    </source>
</reference>
<evidence type="ECO:0000256" key="1">
    <source>
        <dbReference type="ARBA" id="ARBA00001964"/>
    </source>
</evidence>
<dbReference type="InterPro" id="IPR029061">
    <property type="entry name" value="THDP-binding"/>
</dbReference>
<name>A0ABV4K1Q3_9BACT</name>
<dbReference type="InterPro" id="IPR033248">
    <property type="entry name" value="Transketolase_C"/>
</dbReference>
<dbReference type="PANTHER" id="PTHR43257">
    <property type="entry name" value="PYRUVATE DEHYDROGENASE E1 COMPONENT BETA SUBUNIT"/>
    <property type="match status" value="1"/>
</dbReference>
<dbReference type="Gene3D" id="3.40.50.970">
    <property type="match status" value="1"/>
</dbReference>
<dbReference type="RefSeq" id="WP_371385502.1">
    <property type="nucleotide sequence ID" value="NZ_JBGLYH010000007.1"/>
</dbReference>
<comment type="caution">
    <text evidence="5">The sequence shown here is derived from an EMBL/GenBank/DDBJ whole genome shotgun (WGS) entry which is preliminary data.</text>
</comment>
<gene>
    <name evidence="5" type="ORF">AB6M95_04295</name>
</gene>
<dbReference type="NCBIfam" id="NF006667">
    <property type="entry name" value="PRK09212.1"/>
    <property type="match status" value="1"/>
</dbReference>
<dbReference type="Pfam" id="PF02780">
    <property type="entry name" value="Transketolase_C"/>
    <property type="match status" value="1"/>
</dbReference>
<keyword evidence="2 5" id="KW-0560">Oxidoreductase</keyword>
<dbReference type="SMART" id="SM00861">
    <property type="entry name" value="Transket_pyr"/>
    <property type="match status" value="1"/>
</dbReference>
<dbReference type="PANTHER" id="PTHR43257:SF2">
    <property type="entry name" value="PYRUVATE DEHYDROGENASE E1 COMPONENT SUBUNIT BETA"/>
    <property type="match status" value="1"/>
</dbReference>
<accession>A0ABV4K1Q3</accession>
<feature type="domain" description="Transketolase-like pyrimidine-binding" evidence="4">
    <location>
        <begin position="7"/>
        <end position="182"/>
    </location>
</feature>
<dbReference type="Gene3D" id="3.40.50.920">
    <property type="match status" value="1"/>
</dbReference>
<dbReference type="EC" id="1.2.4.-" evidence="5"/>
<sequence>MTEERIISYAQAILEGTDQCLQDDSSVFLMGLGVPDPGGIFGTTVGLQEKYGEDRVMDMPIAENGMTGIALGAAISGMRPIMTHQRLDFMLLAMDQIVNHAAKWHYMFDEKIKAPLVIRIIIGRGWGQGPQHSQNLASWFAHIPGLKVVAPFTPYDAKGMLISAVRDDNPVVILEHRWNYNIKSHVPEEMYAVPLDKARVVRKGADVTVVSLSHMTYEALQAAETLREMGISAEVVDVRSLRPLDTDTILESVRKTGRLIVADPAWKRCGMAGEIIAVVAEQRLSSLKDAPVRLTYADHPLPTAPSLAEDYFPGARHIVYEACKMLGMEVDASMLKYSGKVPHDVPDMSFSGPF</sequence>
<dbReference type="InterPro" id="IPR009014">
    <property type="entry name" value="Transketo_C/PFOR_II"/>
</dbReference>
<keyword evidence="3" id="KW-0786">Thiamine pyrophosphate</keyword>
<dbReference type="GO" id="GO:0016491">
    <property type="term" value="F:oxidoreductase activity"/>
    <property type="evidence" value="ECO:0007669"/>
    <property type="project" value="UniProtKB-KW"/>
</dbReference>
<dbReference type="SUPFAM" id="SSF52922">
    <property type="entry name" value="TK C-terminal domain-like"/>
    <property type="match status" value="1"/>
</dbReference>
<keyword evidence="6" id="KW-1185">Reference proteome</keyword>
<evidence type="ECO:0000259" key="4">
    <source>
        <dbReference type="SMART" id="SM00861"/>
    </source>
</evidence>
<evidence type="ECO:0000313" key="6">
    <source>
        <dbReference type="Proteomes" id="UP001568698"/>
    </source>
</evidence>
<protein>
    <submittedName>
        <fullName evidence="5">Alpha-ketoacid dehydrogenase subunit beta</fullName>
        <ecNumber evidence="5">1.2.4.-</ecNumber>
    </submittedName>
</protein>
<organism evidence="5 6">
    <name type="scientific">Pseudodesulfovibrio karagichevae</name>
    <dbReference type="NCBI Taxonomy" id="3239305"/>
    <lineage>
        <taxon>Bacteria</taxon>
        <taxon>Pseudomonadati</taxon>
        <taxon>Thermodesulfobacteriota</taxon>
        <taxon>Desulfovibrionia</taxon>
        <taxon>Desulfovibrionales</taxon>
        <taxon>Desulfovibrionaceae</taxon>
    </lineage>
</organism>
<proteinExistence type="predicted"/>
<dbReference type="EMBL" id="JBGLYH010000007">
    <property type="protein sequence ID" value="MEZ7195959.1"/>
    <property type="molecule type" value="Genomic_DNA"/>
</dbReference>
<evidence type="ECO:0000256" key="2">
    <source>
        <dbReference type="ARBA" id="ARBA00023002"/>
    </source>
</evidence>
<dbReference type="Pfam" id="PF02779">
    <property type="entry name" value="Transket_pyr"/>
    <property type="match status" value="1"/>
</dbReference>
<dbReference type="CDD" id="cd07036">
    <property type="entry name" value="TPP_PYR_E1-PDHc-beta_like"/>
    <property type="match status" value="1"/>
</dbReference>
<comment type="cofactor">
    <cofactor evidence="1">
        <name>thiamine diphosphate</name>
        <dbReference type="ChEBI" id="CHEBI:58937"/>
    </cofactor>
</comment>
<dbReference type="Proteomes" id="UP001568698">
    <property type="component" value="Unassembled WGS sequence"/>
</dbReference>